<dbReference type="AlphaFoldDB" id="A0A0N5C8N2"/>
<organism evidence="1 2">
    <name type="scientific">Strongyloides papillosus</name>
    <name type="common">Intestinal threadworm</name>
    <dbReference type="NCBI Taxonomy" id="174720"/>
    <lineage>
        <taxon>Eukaryota</taxon>
        <taxon>Metazoa</taxon>
        <taxon>Ecdysozoa</taxon>
        <taxon>Nematoda</taxon>
        <taxon>Chromadorea</taxon>
        <taxon>Rhabditida</taxon>
        <taxon>Tylenchina</taxon>
        <taxon>Panagrolaimomorpha</taxon>
        <taxon>Strongyloidoidea</taxon>
        <taxon>Strongyloididae</taxon>
        <taxon>Strongyloides</taxon>
    </lineage>
</organism>
<keyword evidence="1" id="KW-1185">Reference proteome</keyword>
<protein>
    <submittedName>
        <fullName evidence="2">Uncharacterized protein</fullName>
    </submittedName>
</protein>
<name>A0A0N5C8N2_STREA</name>
<sequence>MSNGYHKVYEKVLNLTFSIWDSNVRIIINTIDSKTRDPNQLPENHHLFENFLHYTDTHNSVIPTYDN</sequence>
<proteinExistence type="predicted"/>
<dbReference type="WBParaSite" id="SPAL_0001427450.1">
    <property type="protein sequence ID" value="SPAL_0001427450.1"/>
    <property type="gene ID" value="SPAL_0001427450"/>
</dbReference>
<reference evidence="2" key="1">
    <citation type="submission" date="2017-02" db="UniProtKB">
        <authorList>
            <consortium name="WormBaseParasite"/>
        </authorList>
    </citation>
    <scope>IDENTIFICATION</scope>
</reference>
<accession>A0A0N5C8N2</accession>
<dbReference type="Proteomes" id="UP000046392">
    <property type="component" value="Unplaced"/>
</dbReference>
<evidence type="ECO:0000313" key="1">
    <source>
        <dbReference type="Proteomes" id="UP000046392"/>
    </source>
</evidence>
<evidence type="ECO:0000313" key="2">
    <source>
        <dbReference type="WBParaSite" id="SPAL_0001427450.1"/>
    </source>
</evidence>